<evidence type="ECO:0000256" key="1">
    <source>
        <dbReference type="ARBA" id="ARBA00004141"/>
    </source>
</evidence>
<dbReference type="Gene3D" id="1.20.1250.20">
    <property type="entry name" value="MFS general substrate transporter like domains"/>
    <property type="match status" value="1"/>
</dbReference>
<proteinExistence type="predicted"/>
<dbReference type="CDD" id="cd17321">
    <property type="entry name" value="MFS_MMR_MDR_like"/>
    <property type="match status" value="1"/>
</dbReference>
<evidence type="ECO:0000256" key="2">
    <source>
        <dbReference type="ARBA" id="ARBA00022448"/>
    </source>
</evidence>
<dbReference type="GO" id="GO:0022857">
    <property type="term" value="F:transmembrane transporter activity"/>
    <property type="evidence" value="ECO:0007669"/>
    <property type="project" value="InterPro"/>
</dbReference>
<feature type="transmembrane region" description="Helical" evidence="6">
    <location>
        <begin position="305"/>
        <end position="326"/>
    </location>
</feature>
<dbReference type="PANTHER" id="PTHR42718:SF9">
    <property type="entry name" value="MAJOR FACILITATOR SUPERFAMILY MULTIDRUG TRANSPORTER MFSC"/>
    <property type="match status" value="1"/>
</dbReference>
<feature type="transmembrane region" description="Helical" evidence="6">
    <location>
        <begin position="172"/>
        <end position="190"/>
    </location>
</feature>
<dbReference type="PROSITE" id="PS50850">
    <property type="entry name" value="MFS"/>
    <property type="match status" value="1"/>
</dbReference>
<dbReference type="RefSeq" id="WP_222594700.1">
    <property type="nucleotide sequence ID" value="NZ_BJXB01000004.1"/>
</dbReference>
<comment type="caution">
    <text evidence="8">The sequence shown here is derived from an EMBL/GenBank/DDBJ whole genome shotgun (WGS) entry which is preliminary data.</text>
</comment>
<feature type="transmembrane region" description="Helical" evidence="6">
    <location>
        <begin position="86"/>
        <end position="105"/>
    </location>
</feature>
<dbReference type="EMBL" id="BJXB01000004">
    <property type="protein sequence ID" value="GEM45469.1"/>
    <property type="molecule type" value="Genomic_DNA"/>
</dbReference>
<name>A0A511MY21_DEIC1</name>
<dbReference type="InterPro" id="IPR036259">
    <property type="entry name" value="MFS_trans_sf"/>
</dbReference>
<organism evidence="8 9">
    <name type="scientific">Deinococcus cellulosilyticus (strain DSM 18568 / NBRC 106333 / KACC 11606 / 5516J-15)</name>
    <dbReference type="NCBI Taxonomy" id="1223518"/>
    <lineage>
        <taxon>Bacteria</taxon>
        <taxon>Thermotogati</taxon>
        <taxon>Deinococcota</taxon>
        <taxon>Deinococci</taxon>
        <taxon>Deinococcales</taxon>
        <taxon>Deinococcaceae</taxon>
        <taxon>Deinococcus</taxon>
    </lineage>
</organism>
<dbReference type="PRINTS" id="PR01036">
    <property type="entry name" value="TCRTETB"/>
</dbReference>
<keyword evidence="9" id="KW-1185">Reference proteome</keyword>
<feature type="transmembrane region" description="Helical" evidence="6">
    <location>
        <begin position="55"/>
        <end position="74"/>
    </location>
</feature>
<dbReference type="Pfam" id="PF07690">
    <property type="entry name" value="MFS_1"/>
    <property type="match status" value="1"/>
</dbReference>
<dbReference type="GO" id="GO:0016020">
    <property type="term" value="C:membrane"/>
    <property type="evidence" value="ECO:0007669"/>
    <property type="project" value="UniProtKB-SubCell"/>
</dbReference>
<keyword evidence="4 6" id="KW-1133">Transmembrane helix</keyword>
<keyword evidence="3 6" id="KW-0812">Transmembrane</keyword>
<feature type="transmembrane region" description="Helical" evidence="6">
    <location>
        <begin position="12"/>
        <end position="35"/>
    </location>
</feature>
<comment type="subcellular location">
    <subcellularLocation>
        <location evidence="1">Membrane</location>
        <topology evidence="1">Multi-pass membrane protein</topology>
    </subcellularLocation>
</comment>
<dbReference type="InterPro" id="IPR020846">
    <property type="entry name" value="MFS_dom"/>
</dbReference>
<dbReference type="Proteomes" id="UP000321306">
    <property type="component" value="Unassembled WGS sequence"/>
</dbReference>
<accession>A0A511MY21</accession>
<evidence type="ECO:0000313" key="8">
    <source>
        <dbReference type="EMBL" id="GEM45469.1"/>
    </source>
</evidence>
<feature type="transmembrane region" description="Helical" evidence="6">
    <location>
        <begin position="338"/>
        <end position="358"/>
    </location>
</feature>
<evidence type="ECO:0000259" key="7">
    <source>
        <dbReference type="PROSITE" id="PS50850"/>
    </source>
</evidence>
<dbReference type="InterPro" id="IPR011701">
    <property type="entry name" value="MFS"/>
</dbReference>
<keyword evidence="2" id="KW-0813">Transport</keyword>
<keyword evidence="5 6" id="KW-0472">Membrane</keyword>
<evidence type="ECO:0000256" key="3">
    <source>
        <dbReference type="ARBA" id="ARBA00022692"/>
    </source>
</evidence>
<protein>
    <submittedName>
        <fullName evidence="8">MFS transporter</fullName>
    </submittedName>
</protein>
<feature type="domain" description="Major facilitator superfamily (MFS) profile" evidence="7">
    <location>
        <begin position="20"/>
        <end position="461"/>
    </location>
</feature>
<reference evidence="8 9" key="1">
    <citation type="submission" date="2019-07" db="EMBL/GenBank/DDBJ databases">
        <title>Whole genome shotgun sequence of Deinococcus cellulosilyticus NBRC 106333.</title>
        <authorList>
            <person name="Hosoyama A."/>
            <person name="Uohara A."/>
            <person name="Ohji S."/>
            <person name="Ichikawa N."/>
        </authorList>
    </citation>
    <scope>NUCLEOTIDE SEQUENCE [LARGE SCALE GENOMIC DNA]</scope>
    <source>
        <strain evidence="8 9">NBRC 106333</strain>
    </source>
</reference>
<dbReference type="SUPFAM" id="SSF103473">
    <property type="entry name" value="MFS general substrate transporter"/>
    <property type="match status" value="1"/>
</dbReference>
<evidence type="ECO:0000256" key="6">
    <source>
        <dbReference type="SAM" id="Phobius"/>
    </source>
</evidence>
<evidence type="ECO:0000256" key="5">
    <source>
        <dbReference type="ARBA" id="ARBA00023136"/>
    </source>
</evidence>
<feature type="transmembrane region" description="Helical" evidence="6">
    <location>
        <begin position="440"/>
        <end position="456"/>
    </location>
</feature>
<feature type="transmembrane region" description="Helical" evidence="6">
    <location>
        <begin position="235"/>
        <end position="255"/>
    </location>
</feature>
<dbReference type="AlphaFoldDB" id="A0A511MY21"/>
<feature type="transmembrane region" description="Helical" evidence="6">
    <location>
        <begin position="144"/>
        <end position="166"/>
    </location>
</feature>
<evidence type="ECO:0000313" key="9">
    <source>
        <dbReference type="Proteomes" id="UP000321306"/>
    </source>
</evidence>
<feature type="transmembrane region" description="Helical" evidence="6">
    <location>
        <begin position="364"/>
        <end position="381"/>
    </location>
</feature>
<evidence type="ECO:0000256" key="4">
    <source>
        <dbReference type="ARBA" id="ARBA00022989"/>
    </source>
</evidence>
<gene>
    <name evidence="8" type="ORF">DC3_11040</name>
</gene>
<sequence length="470" mass="48180">MKPTVSLDDVAAPAPLFSWALVGLSLSTLLSSLGTSIANVALPTLEVVFHASFQQVQWVVLAYLLVITCLSVSAGRLGDLVGQKRLLLMGLGVFTVASLWCGLSSNLGMLIAARGLQGLGAAIMMALTLALVGTTFPKTKMGGAVGLLGTMSAVGTALGPSLGGVLLQASDWPALFFMQVPLGISALWLLHRFLPADQVKSDLSCARLDPLGTGILAVTLACYALSMTLEHGHSGQANGVLLCVALAGLLAFIWLENRAPSPLVDLRTLKQPLLGAGFVLNLLVTTVVMATLVVGPFYLSGGLNLNAAQVGLVMTCGPLVSALTGVPAGRLVDRSGALKMTTVGLVAMLTGSLVLALVSSRLGVVGYIVPLVLLTSGYALFQAANNTAVLKGVSPERRGVMSGLLSLSRNLGLISGASMMGKVFILGLGPSRDVGTGMEVVFGVSVGLVGVALLVLRASSRASQRNAESN</sequence>
<feature type="transmembrane region" description="Helical" evidence="6">
    <location>
        <begin position="407"/>
        <end position="428"/>
    </location>
</feature>
<feature type="transmembrane region" description="Helical" evidence="6">
    <location>
        <begin position="276"/>
        <end position="299"/>
    </location>
</feature>
<dbReference type="Gene3D" id="1.20.1720.10">
    <property type="entry name" value="Multidrug resistance protein D"/>
    <property type="match status" value="1"/>
</dbReference>
<dbReference type="PANTHER" id="PTHR42718">
    <property type="entry name" value="MAJOR FACILITATOR SUPERFAMILY MULTIDRUG TRANSPORTER MFSC"/>
    <property type="match status" value="1"/>
</dbReference>
<feature type="transmembrane region" description="Helical" evidence="6">
    <location>
        <begin position="111"/>
        <end position="132"/>
    </location>
</feature>